<evidence type="ECO:0000259" key="1">
    <source>
        <dbReference type="Pfam" id="PF01261"/>
    </source>
</evidence>
<organism evidence="2 3">
    <name type="scientific">Koribacter versatilis (strain Ellin345)</name>
    <dbReference type="NCBI Taxonomy" id="204669"/>
    <lineage>
        <taxon>Bacteria</taxon>
        <taxon>Pseudomonadati</taxon>
        <taxon>Acidobacteriota</taxon>
        <taxon>Terriglobia</taxon>
        <taxon>Terriglobales</taxon>
        <taxon>Candidatus Korobacteraceae</taxon>
        <taxon>Candidatus Korobacter</taxon>
    </lineage>
</organism>
<sequence length="282" mass="31363">MSKLGIMQGRLVPPEPGRFQSFPRARWADEFANAAAVPIDYIEWIVDHYGDDVNPLRAEKGIEHLQRLMDSTGVAIRAICADYFMDFPFVRCTAQERAERLAQLQQILKNGRKVGVLRVVIPFVDISAIKTDDDFRDVVNAMRSALPYAEETGLELHLETSLGPADFKRLLDELPHPLLKANYDSGNSSSLGYNPADEFGAYGDRVGSVHIKDRVKGGSTVPLGTGDADFPTLFRELERVRYAGDFTLQVARGEPDNEVEWTKSNVAFVRKYLNTIGSGEAA</sequence>
<dbReference type="Pfam" id="PF01261">
    <property type="entry name" value="AP_endonuc_2"/>
    <property type="match status" value="1"/>
</dbReference>
<dbReference type="InterPro" id="IPR036237">
    <property type="entry name" value="Xyl_isomerase-like_sf"/>
</dbReference>
<evidence type="ECO:0000313" key="2">
    <source>
        <dbReference type="EMBL" id="ABF41849.1"/>
    </source>
</evidence>
<dbReference type="GO" id="GO:0016853">
    <property type="term" value="F:isomerase activity"/>
    <property type="evidence" value="ECO:0007669"/>
    <property type="project" value="UniProtKB-KW"/>
</dbReference>
<dbReference type="InterPro" id="IPR050312">
    <property type="entry name" value="IolE/XylAMocC-like"/>
</dbReference>
<reference evidence="2 3" key="1">
    <citation type="journal article" date="2009" name="Appl. Environ. Microbiol.">
        <title>Three genomes from the phylum Acidobacteria provide insight into the lifestyles of these microorganisms in soils.</title>
        <authorList>
            <person name="Ward N.L."/>
            <person name="Challacombe J.F."/>
            <person name="Janssen P.H."/>
            <person name="Henrissat B."/>
            <person name="Coutinho P.M."/>
            <person name="Wu M."/>
            <person name="Xie G."/>
            <person name="Haft D.H."/>
            <person name="Sait M."/>
            <person name="Badger J."/>
            <person name="Barabote R.D."/>
            <person name="Bradley B."/>
            <person name="Brettin T.S."/>
            <person name="Brinkac L.M."/>
            <person name="Bruce D."/>
            <person name="Creasy T."/>
            <person name="Daugherty S.C."/>
            <person name="Davidsen T.M."/>
            <person name="DeBoy R.T."/>
            <person name="Detter J.C."/>
            <person name="Dodson R.J."/>
            <person name="Durkin A.S."/>
            <person name="Ganapathy A."/>
            <person name="Gwinn-Giglio M."/>
            <person name="Han C.S."/>
            <person name="Khouri H."/>
            <person name="Kiss H."/>
            <person name="Kothari S.P."/>
            <person name="Madupu R."/>
            <person name="Nelson K.E."/>
            <person name="Nelson W.C."/>
            <person name="Paulsen I."/>
            <person name="Penn K."/>
            <person name="Ren Q."/>
            <person name="Rosovitz M.J."/>
            <person name="Selengut J.D."/>
            <person name="Shrivastava S."/>
            <person name="Sullivan S.A."/>
            <person name="Tapia R."/>
            <person name="Thompson L.S."/>
            <person name="Watkins K.L."/>
            <person name="Yang Q."/>
            <person name="Yu C."/>
            <person name="Zafar N."/>
            <person name="Zhou L."/>
            <person name="Kuske C.R."/>
        </authorList>
    </citation>
    <scope>NUCLEOTIDE SEQUENCE [LARGE SCALE GENOMIC DNA]</scope>
    <source>
        <strain evidence="2 3">Ellin345</strain>
    </source>
</reference>
<dbReference type="HOGENOM" id="CLU_985778_0_0_0"/>
<feature type="domain" description="Xylose isomerase-like TIM barrel" evidence="1">
    <location>
        <begin position="31"/>
        <end position="271"/>
    </location>
</feature>
<proteinExistence type="predicted"/>
<dbReference type="RefSeq" id="WP_011523650.1">
    <property type="nucleotide sequence ID" value="NC_008009.1"/>
</dbReference>
<protein>
    <submittedName>
        <fullName evidence="2">Xylose isomerase-like TIM barrel</fullName>
    </submittedName>
</protein>
<accession>Q1IMQ1</accession>
<keyword evidence="2" id="KW-0413">Isomerase</keyword>
<dbReference type="SUPFAM" id="SSF51658">
    <property type="entry name" value="Xylose isomerase-like"/>
    <property type="match status" value="1"/>
</dbReference>
<name>Q1IMQ1_KORVE</name>
<dbReference type="STRING" id="204669.Acid345_2848"/>
<dbReference type="PANTHER" id="PTHR12110">
    <property type="entry name" value="HYDROXYPYRUVATE ISOMERASE"/>
    <property type="match status" value="1"/>
</dbReference>
<evidence type="ECO:0000313" key="3">
    <source>
        <dbReference type="Proteomes" id="UP000002432"/>
    </source>
</evidence>
<dbReference type="KEGG" id="aba:Acid345_2848"/>
<dbReference type="PANTHER" id="PTHR12110:SF53">
    <property type="entry name" value="BLR5974 PROTEIN"/>
    <property type="match status" value="1"/>
</dbReference>
<dbReference type="Gene3D" id="3.20.20.150">
    <property type="entry name" value="Divalent-metal-dependent TIM barrel enzymes"/>
    <property type="match status" value="1"/>
</dbReference>
<dbReference type="EMBL" id="CP000360">
    <property type="protein sequence ID" value="ABF41849.1"/>
    <property type="molecule type" value="Genomic_DNA"/>
</dbReference>
<keyword evidence="3" id="KW-1185">Reference proteome</keyword>
<dbReference type="EnsemblBacteria" id="ABF41849">
    <property type="protein sequence ID" value="ABF41849"/>
    <property type="gene ID" value="Acid345_2848"/>
</dbReference>
<gene>
    <name evidence="2" type="ordered locus">Acid345_2848</name>
</gene>
<dbReference type="Proteomes" id="UP000002432">
    <property type="component" value="Chromosome"/>
</dbReference>
<dbReference type="AlphaFoldDB" id="Q1IMQ1"/>
<dbReference type="InterPro" id="IPR013022">
    <property type="entry name" value="Xyl_isomerase-like_TIM-brl"/>
</dbReference>
<dbReference type="OrthoDB" id="9782669at2"/>
<dbReference type="eggNOG" id="COG1082">
    <property type="taxonomic scope" value="Bacteria"/>
</dbReference>